<reference evidence="1 2" key="1">
    <citation type="submission" date="2019-01" db="EMBL/GenBank/DDBJ databases">
        <title>Halorientalis sp. F13-25 a new haloarchaeum isolated from hypersaline water.</title>
        <authorList>
            <person name="Ana D.-V."/>
            <person name="Cristina S.-P."/>
            <person name="Antonio V."/>
        </authorList>
    </citation>
    <scope>NUCLEOTIDE SEQUENCE [LARGE SCALE GENOMIC DNA]</scope>
    <source>
        <strain evidence="1 2">F13-25</strain>
    </source>
</reference>
<evidence type="ECO:0000313" key="2">
    <source>
        <dbReference type="Proteomes" id="UP000289691"/>
    </source>
</evidence>
<accession>A0A498L1U5</accession>
<sequence>MTFRLPEERVPETKPWRDREFLRWAYYERGLSSRTIAYELGVSKSRVTVHAERLGILRPWRHEDTLRRLYVEEGLSADEIAARDGFDCSPTTIRKYLTRYGMIEEDVGYGRLDRIG</sequence>
<dbReference type="Gene3D" id="1.10.10.60">
    <property type="entry name" value="Homeodomain-like"/>
    <property type="match status" value="1"/>
</dbReference>
<protein>
    <recommendedName>
        <fullName evidence="3">Homeodomain-like domain-containing protein</fullName>
    </recommendedName>
</protein>
<dbReference type="EMBL" id="RDFA01000002">
    <property type="protein sequence ID" value="RXK50086.1"/>
    <property type="molecule type" value="Genomic_DNA"/>
</dbReference>
<dbReference type="OrthoDB" id="234289at2157"/>
<evidence type="ECO:0000313" key="1">
    <source>
        <dbReference type="EMBL" id="RXK50086.1"/>
    </source>
</evidence>
<evidence type="ECO:0008006" key="3">
    <source>
        <dbReference type="Google" id="ProtNLM"/>
    </source>
</evidence>
<proteinExistence type="predicted"/>
<gene>
    <name evidence="1" type="ORF">EAF64_05850</name>
</gene>
<dbReference type="Proteomes" id="UP000289691">
    <property type="component" value="Unassembled WGS sequence"/>
</dbReference>
<dbReference type="RefSeq" id="WP_129068049.1">
    <property type="nucleotide sequence ID" value="NZ_RDFA01000002.1"/>
</dbReference>
<dbReference type="AlphaFoldDB" id="A0A498L1U5"/>
<name>A0A498L1U5_9EURY</name>
<keyword evidence="2" id="KW-1185">Reference proteome</keyword>
<organism evidence="1 2">
    <name type="scientific">Halorientalis pallida</name>
    <dbReference type="NCBI Taxonomy" id="2479928"/>
    <lineage>
        <taxon>Archaea</taxon>
        <taxon>Methanobacteriati</taxon>
        <taxon>Methanobacteriota</taxon>
        <taxon>Stenosarchaea group</taxon>
        <taxon>Halobacteria</taxon>
        <taxon>Halobacteriales</taxon>
        <taxon>Haloarculaceae</taxon>
        <taxon>Halorientalis</taxon>
    </lineage>
</organism>
<comment type="caution">
    <text evidence="1">The sequence shown here is derived from an EMBL/GenBank/DDBJ whole genome shotgun (WGS) entry which is preliminary data.</text>
</comment>